<dbReference type="Gene3D" id="3.40.50.300">
    <property type="entry name" value="P-loop containing nucleotide triphosphate hydrolases"/>
    <property type="match status" value="1"/>
</dbReference>
<dbReference type="InterPro" id="IPR003439">
    <property type="entry name" value="ABC_transporter-like_ATP-bd"/>
</dbReference>
<dbReference type="EMBL" id="JAELUP010000052">
    <property type="protein sequence ID" value="MBJ6361812.1"/>
    <property type="molecule type" value="Genomic_DNA"/>
</dbReference>
<dbReference type="PROSITE" id="PS00211">
    <property type="entry name" value="ABC_TRANSPORTER_1"/>
    <property type="match status" value="1"/>
</dbReference>
<dbReference type="GO" id="GO:0005524">
    <property type="term" value="F:ATP binding"/>
    <property type="evidence" value="ECO:0007669"/>
    <property type="project" value="UniProtKB-KW"/>
</dbReference>
<evidence type="ECO:0000256" key="4">
    <source>
        <dbReference type="SAM" id="MobiDB-lite"/>
    </source>
</evidence>
<dbReference type="PANTHER" id="PTHR42788:SF13">
    <property type="entry name" value="ALIPHATIC SULFONATES IMPORT ATP-BINDING PROTEIN SSUB"/>
    <property type="match status" value="1"/>
</dbReference>
<dbReference type="Pfam" id="PF00005">
    <property type="entry name" value="ABC_tran"/>
    <property type="match status" value="1"/>
</dbReference>
<evidence type="ECO:0000256" key="1">
    <source>
        <dbReference type="ARBA" id="ARBA00022448"/>
    </source>
</evidence>
<feature type="region of interest" description="Disordered" evidence="4">
    <location>
        <begin position="11"/>
        <end position="30"/>
    </location>
</feature>
<dbReference type="InterPro" id="IPR017871">
    <property type="entry name" value="ABC_transporter-like_CS"/>
</dbReference>
<name>A0A934MV72_9BACL</name>
<accession>A0A934MV72</accession>
<dbReference type="CDD" id="cd03293">
    <property type="entry name" value="ABC_NrtD_SsuB_transporters"/>
    <property type="match status" value="1"/>
</dbReference>
<comment type="caution">
    <text evidence="6">The sequence shown here is derived from an EMBL/GenBank/DDBJ whole genome shotgun (WGS) entry which is preliminary data.</text>
</comment>
<dbReference type="InterPro" id="IPR027417">
    <property type="entry name" value="P-loop_NTPase"/>
</dbReference>
<dbReference type="AlphaFoldDB" id="A0A934MV72"/>
<proteinExistence type="predicted"/>
<evidence type="ECO:0000259" key="5">
    <source>
        <dbReference type="PROSITE" id="PS50893"/>
    </source>
</evidence>
<dbReference type="InterPro" id="IPR050166">
    <property type="entry name" value="ABC_transporter_ATP-bind"/>
</dbReference>
<dbReference type="Proteomes" id="UP000640274">
    <property type="component" value="Unassembled WGS sequence"/>
</dbReference>
<dbReference type="PANTHER" id="PTHR42788">
    <property type="entry name" value="TAURINE IMPORT ATP-BINDING PROTEIN-RELATED"/>
    <property type="match status" value="1"/>
</dbReference>
<keyword evidence="3 6" id="KW-0067">ATP-binding</keyword>
<evidence type="ECO:0000313" key="6">
    <source>
        <dbReference type="EMBL" id="MBJ6361812.1"/>
    </source>
</evidence>
<feature type="domain" description="ABC transporter" evidence="5">
    <location>
        <begin position="35"/>
        <end position="264"/>
    </location>
</feature>
<dbReference type="SUPFAM" id="SSF52540">
    <property type="entry name" value="P-loop containing nucleoside triphosphate hydrolases"/>
    <property type="match status" value="1"/>
</dbReference>
<dbReference type="InterPro" id="IPR003593">
    <property type="entry name" value="AAA+_ATPase"/>
</dbReference>
<dbReference type="RefSeq" id="WP_199019363.1">
    <property type="nucleotide sequence ID" value="NZ_JAELUP010000052.1"/>
</dbReference>
<dbReference type="PROSITE" id="PS50893">
    <property type="entry name" value="ABC_TRANSPORTER_2"/>
    <property type="match status" value="1"/>
</dbReference>
<sequence length="283" mass="30997">MAAIQVETIEQSKEHLSLPTTESSSTTPGKEVVSLSAVGLSYGDGKQQREILRDVHLQIVEGEFVCVLGASGSGKTSLLRMIAGYEQPTAGQIKLFGRPHLGPDRQVGVVFQHANLFPWLNVRGNVEFGLRMQGIRKVLRRERAADAIERVGLAHAAKLMPHQLSGGMKQRVAIARSMVTEPELMLMDEPFAALDAITREALQVQVRELWQQSGKTALFITHDVDEALFLGDRIIVMGGSPGGIATEMRSPLGHRTVNLSETRSANGYAKVRDQLIQLLKQES</sequence>
<dbReference type="GO" id="GO:0016887">
    <property type="term" value="F:ATP hydrolysis activity"/>
    <property type="evidence" value="ECO:0007669"/>
    <property type="project" value="InterPro"/>
</dbReference>
<keyword evidence="7" id="KW-1185">Reference proteome</keyword>
<evidence type="ECO:0000256" key="2">
    <source>
        <dbReference type="ARBA" id="ARBA00022741"/>
    </source>
</evidence>
<reference evidence="6" key="1">
    <citation type="submission" date="2020-12" db="EMBL/GenBank/DDBJ databases">
        <authorList>
            <person name="Huq M.A."/>
        </authorList>
    </citation>
    <scope>NUCLEOTIDE SEQUENCE</scope>
    <source>
        <strain evidence="6">MAHUQ-46</strain>
    </source>
</reference>
<organism evidence="6 7">
    <name type="scientific">Paenibacillus roseus</name>
    <dbReference type="NCBI Taxonomy" id="2798579"/>
    <lineage>
        <taxon>Bacteria</taxon>
        <taxon>Bacillati</taxon>
        <taxon>Bacillota</taxon>
        <taxon>Bacilli</taxon>
        <taxon>Bacillales</taxon>
        <taxon>Paenibacillaceae</taxon>
        <taxon>Paenibacillus</taxon>
    </lineage>
</organism>
<protein>
    <submittedName>
        <fullName evidence="6">ABC transporter ATP-binding protein</fullName>
    </submittedName>
</protein>
<feature type="compositionally biased region" description="Low complexity" evidence="4">
    <location>
        <begin position="17"/>
        <end position="28"/>
    </location>
</feature>
<evidence type="ECO:0000313" key="7">
    <source>
        <dbReference type="Proteomes" id="UP000640274"/>
    </source>
</evidence>
<dbReference type="SMART" id="SM00382">
    <property type="entry name" value="AAA"/>
    <property type="match status" value="1"/>
</dbReference>
<keyword evidence="1" id="KW-0813">Transport</keyword>
<evidence type="ECO:0000256" key="3">
    <source>
        <dbReference type="ARBA" id="ARBA00022840"/>
    </source>
</evidence>
<gene>
    <name evidence="6" type="ORF">JFN88_11100</name>
</gene>
<keyword evidence="2" id="KW-0547">Nucleotide-binding</keyword>